<reference evidence="2 3" key="1">
    <citation type="submission" date="2016-10" db="EMBL/GenBank/DDBJ databases">
        <authorList>
            <person name="de Groot N.N."/>
        </authorList>
    </citation>
    <scope>NUCLEOTIDE SEQUENCE [LARGE SCALE GENOMIC DNA]</scope>
    <source>
        <strain evidence="2 3">DSM 21039</strain>
    </source>
</reference>
<dbReference type="AlphaFoldDB" id="A0A1H7IIA9"/>
<accession>A0A1H7IIA9</accession>
<keyword evidence="3" id="KW-1185">Reference proteome</keyword>
<evidence type="ECO:0000256" key="1">
    <source>
        <dbReference type="SAM" id="Phobius"/>
    </source>
</evidence>
<dbReference type="STRING" id="573321.SAMN04488505_101549"/>
<dbReference type="Proteomes" id="UP000198984">
    <property type="component" value="Unassembled WGS sequence"/>
</dbReference>
<gene>
    <name evidence="2" type="ORF">SAMN04488505_101549</name>
</gene>
<name>A0A1H7IIA9_9BACT</name>
<keyword evidence="1" id="KW-0812">Transmembrane</keyword>
<organism evidence="2 3">
    <name type="scientific">Chitinophaga rupis</name>
    <dbReference type="NCBI Taxonomy" id="573321"/>
    <lineage>
        <taxon>Bacteria</taxon>
        <taxon>Pseudomonadati</taxon>
        <taxon>Bacteroidota</taxon>
        <taxon>Chitinophagia</taxon>
        <taxon>Chitinophagales</taxon>
        <taxon>Chitinophagaceae</taxon>
        <taxon>Chitinophaga</taxon>
    </lineage>
</organism>
<proteinExistence type="predicted"/>
<evidence type="ECO:0000313" key="2">
    <source>
        <dbReference type="EMBL" id="SEK61592.1"/>
    </source>
</evidence>
<keyword evidence="1" id="KW-0472">Membrane</keyword>
<evidence type="ECO:0008006" key="4">
    <source>
        <dbReference type="Google" id="ProtNLM"/>
    </source>
</evidence>
<protein>
    <recommendedName>
        <fullName evidence="4">DUF748 domain-containing protein</fullName>
    </recommendedName>
</protein>
<sequence>MDFVLLTVMKNSSRLQKYLKIIFIIIGALVLVVVGTGLYLSQHWSNKLRSQLKDYTTEMSDSLYVLNYKKVKLNILSGSLTIDSVSLITDTAVYHHLQAQQKAPSMLYSFSADRVSVSFFKAWRYFIKKELSAGSLVLEKPSIVLEQNARNVDTSRHRSAYENISGRIRSLSIGSLRLDSTNLKYTYIKKDSGLIITQLHRLSIHVNDLLIDSVAMEDPSRFLYARNYELHLRAYRHRTKDSLYWMIVRDVSYNAAERTLRLGQFRVEPRYEKAAFDRKIKYQRDRYDVRLNNILVQELQPYALLQQQQLWARHVEIENGNIEIYHNRSLPPSGEIKTGQFPHQLLQKLAIPVYVDTLIGKKVELSYAEVNPKSLQTGTLLFKQVHGIFRNVTNIDSMIAKNKHLVADMDAVFMQSGMLRARFDFLLGEPHGAFAITGQLKNMDGRQLTPVTRPLALVEVKSAQIHDLTFSMQGNEKSATADVKLIYDHLKISILKKDDDTQQLKRKGLLSLFANAIAINDSNPSDNGAAVKVAHVKYTRDPQKSFFNLVWKTLFAGVKETAIAANIKL</sequence>
<dbReference type="EMBL" id="FOBB01000001">
    <property type="protein sequence ID" value="SEK61592.1"/>
    <property type="molecule type" value="Genomic_DNA"/>
</dbReference>
<feature type="transmembrane region" description="Helical" evidence="1">
    <location>
        <begin position="21"/>
        <end position="40"/>
    </location>
</feature>
<keyword evidence="1" id="KW-1133">Transmembrane helix</keyword>
<evidence type="ECO:0000313" key="3">
    <source>
        <dbReference type="Proteomes" id="UP000198984"/>
    </source>
</evidence>